<name>A0ACC0XEW1_9ROSI</name>
<organism evidence="1 2">
    <name type="scientific">Pistacia integerrima</name>
    <dbReference type="NCBI Taxonomy" id="434235"/>
    <lineage>
        <taxon>Eukaryota</taxon>
        <taxon>Viridiplantae</taxon>
        <taxon>Streptophyta</taxon>
        <taxon>Embryophyta</taxon>
        <taxon>Tracheophyta</taxon>
        <taxon>Spermatophyta</taxon>
        <taxon>Magnoliopsida</taxon>
        <taxon>eudicotyledons</taxon>
        <taxon>Gunneridae</taxon>
        <taxon>Pentapetalae</taxon>
        <taxon>rosids</taxon>
        <taxon>malvids</taxon>
        <taxon>Sapindales</taxon>
        <taxon>Anacardiaceae</taxon>
        <taxon>Pistacia</taxon>
    </lineage>
</organism>
<keyword evidence="2" id="KW-1185">Reference proteome</keyword>
<dbReference type="EMBL" id="CM047748">
    <property type="protein sequence ID" value="KAJ0014881.1"/>
    <property type="molecule type" value="Genomic_DNA"/>
</dbReference>
<evidence type="ECO:0000313" key="2">
    <source>
        <dbReference type="Proteomes" id="UP001163603"/>
    </source>
</evidence>
<reference evidence="2" key="1">
    <citation type="journal article" date="2023" name="G3 (Bethesda)">
        <title>Genome assembly and association tests identify interacting loci associated with vigor, precocity, and sex in interspecific pistachio rootstocks.</title>
        <authorList>
            <person name="Palmer W."/>
            <person name="Jacygrad E."/>
            <person name="Sagayaradj S."/>
            <person name="Cavanaugh K."/>
            <person name="Han R."/>
            <person name="Bertier L."/>
            <person name="Beede B."/>
            <person name="Kafkas S."/>
            <person name="Golino D."/>
            <person name="Preece J."/>
            <person name="Michelmore R."/>
        </authorList>
    </citation>
    <scope>NUCLEOTIDE SEQUENCE [LARGE SCALE GENOMIC DNA]</scope>
</reference>
<dbReference type="Proteomes" id="UP001163603">
    <property type="component" value="Chromosome 13"/>
</dbReference>
<proteinExistence type="predicted"/>
<sequence>MLANIERASCQQKHKKMERRSCTCGCGSSYSNWASTPKVQSTPVQVNIPKKENVKPEVISKNEAAQAVAFIPAVEETPKTEVKKEEPVKVIVGK</sequence>
<protein>
    <submittedName>
        <fullName evidence="1">Uncharacterized protein</fullName>
    </submittedName>
</protein>
<accession>A0ACC0XEW1</accession>
<comment type="caution">
    <text evidence="1">The sequence shown here is derived from an EMBL/GenBank/DDBJ whole genome shotgun (WGS) entry which is preliminary data.</text>
</comment>
<evidence type="ECO:0000313" key="1">
    <source>
        <dbReference type="EMBL" id="KAJ0014881.1"/>
    </source>
</evidence>
<gene>
    <name evidence="1" type="ORF">Pint_19627</name>
</gene>